<evidence type="ECO:0000313" key="2">
    <source>
        <dbReference type="Proteomes" id="UP000054549"/>
    </source>
</evidence>
<dbReference type="HOGENOM" id="CLU_2209333_0_0_1"/>
<evidence type="ECO:0000313" key="1">
    <source>
        <dbReference type="EMBL" id="KIL71513.1"/>
    </source>
</evidence>
<dbReference type="EMBL" id="KN818222">
    <property type="protein sequence ID" value="KIL71513.1"/>
    <property type="molecule type" value="Genomic_DNA"/>
</dbReference>
<dbReference type="InParanoid" id="A0A0C2XQQ3"/>
<dbReference type="Proteomes" id="UP000054549">
    <property type="component" value="Unassembled WGS sequence"/>
</dbReference>
<proteinExistence type="predicted"/>
<sequence length="107" mass="11900">MIQLDRTYHVDSPWWISDKKPTRGAATAVGLIYISPDRILTIYQHPSQNRQNSEAGRLSDCRSTSWDHGGLIPICHPISLSIISNLNSGASSQGHLYQAARAMERRG</sequence>
<protein>
    <submittedName>
        <fullName evidence="1">Uncharacterized protein</fullName>
    </submittedName>
</protein>
<organism evidence="1 2">
    <name type="scientific">Amanita muscaria (strain Koide BX008)</name>
    <dbReference type="NCBI Taxonomy" id="946122"/>
    <lineage>
        <taxon>Eukaryota</taxon>
        <taxon>Fungi</taxon>
        <taxon>Dikarya</taxon>
        <taxon>Basidiomycota</taxon>
        <taxon>Agaricomycotina</taxon>
        <taxon>Agaricomycetes</taxon>
        <taxon>Agaricomycetidae</taxon>
        <taxon>Agaricales</taxon>
        <taxon>Pluteineae</taxon>
        <taxon>Amanitaceae</taxon>
        <taxon>Amanita</taxon>
    </lineage>
</organism>
<gene>
    <name evidence="1" type="ORF">M378DRAFT_225005</name>
</gene>
<accession>A0A0C2XQQ3</accession>
<dbReference type="AlphaFoldDB" id="A0A0C2XQQ3"/>
<name>A0A0C2XQQ3_AMAMK</name>
<keyword evidence="2" id="KW-1185">Reference proteome</keyword>
<reference evidence="1 2" key="1">
    <citation type="submission" date="2014-04" db="EMBL/GenBank/DDBJ databases">
        <title>Evolutionary Origins and Diversification of the Mycorrhizal Mutualists.</title>
        <authorList>
            <consortium name="DOE Joint Genome Institute"/>
            <consortium name="Mycorrhizal Genomics Consortium"/>
            <person name="Kohler A."/>
            <person name="Kuo A."/>
            <person name="Nagy L.G."/>
            <person name="Floudas D."/>
            <person name="Copeland A."/>
            <person name="Barry K.W."/>
            <person name="Cichocki N."/>
            <person name="Veneault-Fourrey C."/>
            <person name="LaButti K."/>
            <person name="Lindquist E.A."/>
            <person name="Lipzen A."/>
            <person name="Lundell T."/>
            <person name="Morin E."/>
            <person name="Murat C."/>
            <person name="Riley R."/>
            <person name="Ohm R."/>
            <person name="Sun H."/>
            <person name="Tunlid A."/>
            <person name="Henrissat B."/>
            <person name="Grigoriev I.V."/>
            <person name="Hibbett D.S."/>
            <person name="Martin F."/>
        </authorList>
    </citation>
    <scope>NUCLEOTIDE SEQUENCE [LARGE SCALE GENOMIC DNA]</scope>
    <source>
        <strain evidence="1 2">Koide BX008</strain>
    </source>
</reference>